<dbReference type="GO" id="GO:0005198">
    <property type="term" value="F:structural molecule activity"/>
    <property type="evidence" value="ECO:0007669"/>
    <property type="project" value="InterPro"/>
</dbReference>
<reference evidence="7" key="1">
    <citation type="submission" date="2018-04" db="EMBL/GenBank/DDBJ databases">
        <title>Draft genome sequence of the Candidatus Spirobacillus cienkowskii, a pathogen of freshwater Daphnia species, reconstructed from hemolymph metagenomic reads.</title>
        <authorList>
            <person name="Bresciani L."/>
            <person name="Lemos L.N."/>
            <person name="Wale N."/>
            <person name="Lin J.Y."/>
            <person name="Fernandes G.R."/>
            <person name="Duffy M.A."/>
            <person name="Rodrigues J.M."/>
        </authorList>
    </citation>
    <scope>NUCLEOTIDE SEQUENCE [LARGE SCALE GENOMIC DNA]</scope>
    <source>
        <strain evidence="7">Binning01</strain>
    </source>
</reference>
<accession>A0A369KKP4</accession>
<evidence type="ECO:0000256" key="2">
    <source>
        <dbReference type="ARBA" id="ARBA00004117"/>
    </source>
</evidence>
<organism evidence="7 8">
    <name type="scientific">Spirobacillus cienkowskii</name>
    <dbReference type="NCBI Taxonomy" id="495820"/>
    <lineage>
        <taxon>Bacteria</taxon>
        <taxon>Pseudomonadati</taxon>
        <taxon>Bdellovibrionota</taxon>
        <taxon>Oligoflexia</taxon>
        <taxon>Silvanigrellales</taxon>
        <taxon>Spirobacillus</taxon>
    </lineage>
</organism>
<dbReference type="GO" id="GO:0071973">
    <property type="term" value="P:bacterial-type flagellum-dependent cell motility"/>
    <property type="evidence" value="ECO:0007669"/>
    <property type="project" value="InterPro"/>
</dbReference>
<evidence type="ECO:0000256" key="3">
    <source>
        <dbReference type="ARBA" id="ARBA00022729"/>
    </source>
</evidence>
<protein>
    <recommendedName>
        <fullName evidence="5">Flagellar P-ring protein</fullName>
    </recommendedName>
    <alternativeName>
        <fullName evidence="5">Basal body P-ring protein</fullName>
    </alternativeName>
</protein>
<dbReference type="EMBL" id="QOVW01000098">
    <property type="protein sequence ID" value="RDB35191.1"/>
    <property type="molecule type" value="Genomic_DNA"/>
</dbReference>
<keyword evidence="6" id="KW-0472">Membrane</keyword>
<keyword evidence="7" id="KW-0969">Cilium</keyword>
<evidence type="ECO:0000256" key="1">
    <source>
        <dbReference type="ARBA" id="ARBA00002591"/>
    </source>
</evidence>
<keyword evidence="4 5" id="KW-0975">Bacterial flagellum</keyword>
<comment type="function">
    <text evidence="1 5">Assembles around the rod to form the L-ring and probably protects the motor/basal body from shearing forces during rotation.</text>
</comment>
<comment type="subcellular location">
    <subcellularLocation>
        <location evidence="2 5">Bacterial flagellum basal body</location>
    </subcellularLocation>
</comment>
<gene>
    <name evidence="5" type="primary">flgI</name>
    <name evidence="7" type="ORF">DCC88_11495</name>
</gene>
<comment type="similarity">
    <text evidence="5">Belongs to the FlgI family.</text>
</comment>
<keyword evidence="3" id="KW-0732">Signal</keyword>
<dbReference type="Proteomes" id="UP000253934">
    <property type="component" value="Unassembled WGS sequence"/>
</dbReference>
<comment type="subunit">
    <text evidence="5">The basal body constitutes a major portion of the flagellar organelle and consists of four rings (L,P,S, and M) mounted on a central rod.</text>
</comment>
<keyword evidence="8" id="KW-1185">Reference proteome</keyword>
<dbReference type="GO" id="GO:0009428">
    <property type="term" value="C:bacterial-type flagellum basal body, distal rod, P ring"/>
    <property type="evidence" value="ECO:0007669"/>
    <property type="project" value="InterPro"/>
</dbReference>
<evidence type="ECO:0000313" key="8">
    <source>
        <dbReference type="Proteomes" id="UP000253934"/>
    </source>
</evidence>
<dbReference type="GO" id="GO:0030288">
    <property type="term" value="C:outer membrane-bounded periplasmic space"/>
    <property type="evidence" value="ECO:0007669"/>
    <property type="project" value="InterPro"/>
</dbReference>
<keyword evidence="6" id="KW-0812">Transmembrane</keyword>
<keyword evidence="7" id="KW-0966">Cell projection</keyword>
<dbReference type="AlphaFoldDB" id="A0A369KKP4"/>
<keyword evidence="6" id="KW-1133">Transmembrane helix</keyword>
<evidence type="ECO:0000256" key="6">
    <source>
        <dbReference type="SAM" id="Phobius"/>
    </source>
</evidence>
<evidence type="ECO:0000256" key="5">
    <source>
        <dbReference type="HAMAP-Rule" id="MF_00416"/>
    </source>
</evidence>
<dbReference type="HAMAP" id="MF_00416">
    <property type="entry name" value="FlgI"/>
    <property type="match status" value="1"/>
</dbReference>
<evidence type="ECO:0000256" key="4">
    <source>
        <dbReference type="ARBA" id="ARBA00023143"/>
    </source>
</evidence>
<dbReference type="Pfam" id="PF02119">
    <property type="entry name" value="FlgI"/>
    <property type="match status" value="1"/>
</dbReference>
<dbReference type="PANTHER" id="PTHR30381:SF0">
    <property type="entry name" value="FLAGELLAR P-RING PROTEIN"/>
    <property type="match status" value="1"/>
</dbReference>
<evidence type="ECO:0000313" key="7">
    <source>
        <dbReference type="EMBL" id="RDB35191.1"/>
    </source>
</evidence>
<feature type="transmembrane region" description="Helical" evidence="6">
    <location>
        <begin position="17"/>
        <end position="35"/>
    </location>
</feature>
<name>A0A369KKP4_9BACT</name>
<dbReference type="PRINTS" id="PR01010">
    <property type="entry name" value="FLGPRINGFLGI"/>
</dbReference>
<dbReference type="InterPro" id="IPR001782">
    <property type="entry name" value="Flag_FlgI"/>
</dbReference>
<proteinExistence type="inferred from homology"/>
<keyword evidence="7" id="KW-0282">Flagellum</keyword>
<comment type="caution">
    <text evidence="7">The sequence shown here is derived from an EMBL/GenBank/DDBJ whole genome shotgun (WGS) entry which is preliminary data.</text>
</comment>
<sequence length="370" mass="39547">MINFYVKVIQLSKKKEYYYNYIIILFTTIFTLFFLDKSYTLEAELSVRIKDLVEVKGVRTNPLSGLGIVVGLQGTGDSKASIATNKAAALMINRLGITVTPQEVITKNIAVVIVTADLPPFARIGDKINIRISSIGDSTSLEGGTLLLTSLSAADGQVYVTAQGSISQGTSMAGNEGGAGQPAKNTTPKTVSLALSGIVEKEFLSTFINNNKIELSLKKADFTTANRIAKTLNDYFGEFIADPINSGMISIKIPSSVSRNNPSFNPVAFMSILEQVKVTPDSIALVVINERTGTIISGNNVTIEPVAISHGRLEVQIGKKNNKVNELPSSTTVGELVRALNTLGAGPKDIVSILQTLEAANALRAQIKLL</sequence>
<dbReference type="PANTHER" id="PTHR30381">
    <property type="entry name" value="FLAGELLAR P-RING PERIPLASMIC PROTEIN FLGI"/>
    <property type="match status" value="1"/>
</dbReference>